<dbReference type="CDD" id="cd13905">
    <property type="entry name" value="CuRO_3_tcLLC2_insect_like"/>
    <property type="match status" value="1"/>
</dbReference>
<organism evidence="10 11">
    <name type="scientific">Sinanodonta woodiana</name>
    <name type="common">Chinese pond mussel</name>
    <name type="synonym">Anodonta woodiana</name>
    <dbReference type="NCBI Taxonomy" id="1069815"/>
    <lineage>
        <taxon>Eukaryota</taxon>
        <taxon>Metazoa</taxon>
        <taxon>Spiralia</taxon>
        <taxon>Lophotrochozoa</taxon>
        <taxon>Mollusca</taxon>
        <taxon>Bivalvia</taxon>
        <taxon>Autobranchia</taxon>
        <taxon>Heteroconchia</taxon>
        <taxon>Palaeoheterodonta</taxon>
        <taxon>Unionida</taxon>
        <taxon>Unionoidea</taxon>
        <taxon>Unionidae</taxon>
        <taxon>Unioninae</taxon>
        <taxon>Sinanodonta</taxon>
    </lineage>
</organism>
<dbReference type="Proteomes" id="UP001634394">
    <property type="component" value="Unassembled WGS sequence"/>
</dbReference>
<dbReference type="InterPro" id="IPR008972">
    <property type="entry name" value="Cupredoxin"/>
</dbReference>
<feature type="domain" description="Plastocyanin-like" evidence="8">
    <location>
        <begin position="517"/>
        <end position="665"/>
    </location>
</feature>
<evidence type="ECO:0000256" key="3">
    <source>
        <dbReference type="ARBA" id="ARBA00023002"/>
    </source>
</evidence>
<gene>
    <name evidence="10" type="ORF">ACJMK2_040128</name>
</gene>
<evidence type="ECO:0000259" key="8">
    <source>
        <dbReference type="Pfam" id="PF07731"/>
    </source>
</evidence>
<dbReference type="GO" id="GO:0046872">
    <property type="term" value="F:metal ion binding"/>
    <property type="evidence" value="ECO:0007669"/>
    <property type="project" value="UniProtKB-KW"/>
</dbReference>
<keyword evidence="6" id="KW-0732">Signal</keyword>
<dbReference type="SUPFAM" id="SSF49503">
    <property type="entry name" value="Cupredoxins"/>
    <property type="match status" value="3"/>
</dbReference>
<evidence type="ECO:0000313" key="11">
    <source>
        <dbReference type="Proteomes" id="UP001634394"/>
    </source>
</evidence>
<dbReference type="EMBL" id="JBJQND010000007">
    <property type="protein sequence ID" value="KAL3872182.1"/>
    <property type="molecule type" value="Genomic_DNA"/>
</dbReference>
<dbReference type="InterPro" id="IPR045087">
    <property type="entry name" value="Cu-oxidase_fam"/>
</dbReference>
<dbReference type="AlphaFoldDB" id="A0ABD3WHJ2"/>
<evidence type="ECO:0000313" key="10">
    <source>
        <dbReference type="EMBL" id="KAL3872182.1"/>
    </source>
</evidence>
<comment type="similarity">
    <text evidence="1">Belongs to the multicopper oxidase family.</text>
</comment>
<dbReference type="PANTHER" id="PTHR11709">
    <property type="entry name" value="MULTI-COPPER OXIDASE"/>
    <property type="match status" value="1"/>
</dbReference>
<dbReference type="InterPro" id="IPR011706">
    <property type="entry name" value="Cu-oxidase_C"/>
</dbReference>
<proteinExistence type="inferred from homology"/>
<dbReference type="Gene3D" id="2.60.40.420">
    <property type="entry name" value="Cupredoxins - blue copper proteins"/>
    <property type="match status" value="3"/>
</dbReference>
<keyword evidence="2" id="KW-0479">Metal-binding</keyword>
<feature type="domain" description="Plastocyanin-like" evidence="7">
    <location>
        <begin position="199"/>
        <end position="408"/>
    </location>
</feature>
<protein>
    <submittedName>
        <fullName evidence="10">Uncharacterized protein</fullName>
    </submittedName>
</protein>
<dbReference type="GO" id="GO:0016491">
    <property type="term" value="F:oxidoreductase activity"/>
    <property type="evidence" value="ECO:0007669"/>
    <property type="project" value="UniProtKB-KW"/>
</dbReference>
<evidence type="ECO:0000256" key="5">
    <source>
        <dbReference type="SAM" id="Phobius"/>
    </source>
</evidence>
<keyword evidence="5" id="KW-0812">Transmembrane</keyword>
<dbReference type="Pfam" id="PF07732">
    <property type="entry name" value="Cu-oxidase_3"/>
    <property type="match status" value="1"/>
</dbReference>
<comment type="caution">
    <text evidence="10">The sequence shown here is derived from an EMBL/GenBank/DDBJ whole genome shotgun (WGS) entry which is preliminary data.</text>
</comment>
<evidence type="ECO:0000256" key="6">
    <source>
        <dbReference type="SAM" id="SignalP"/>
    </source>
</evidence>
<sequence length="729" mass="81881">MKTLVLIFLATNLAGGNLVPTLSDYRNHQCYRKCTPTTAPLTCTYDFRLENYQTLSIACFDCPRNISDCFRPHCIAADGVSRSIQVVNRMLPGPAIHICEGDTVVVNVYNSLLNNEGTAIHWHGILHPDTPFMDGVSMMTQCDIPSRTSFQYRFKPPNQGTYYWHAHSGLQQADGVFGSFVVRPRTSAVLQLYDYDLAEHTVILNEWFHETSISKFTAHHNAMQDNSPTSILINGRGAWENEQINNQSMMDHGTGQVMTTNLSSRSRSAYVTSTTKPISTTPMPMDHHQHGATQGNVDMTNTSTSTINFTPRAVFSVTSGMRYRFRLIGNGVVNCPLQVSIDNHTLKVISSDGVDIEPYTAKAINIYAGERYDIVVQASQLIGNYWIRVFGMGDCKTTNQSAILHYDTAPMELPKEDPNKFSIIQDNVLNSINIMGGNSSVTVAAMKPFVPHTKDTLDQIKRAPDRKFYIAIDFNQVNNYHYLDEEYYPLSLILHGGHGNSHLMPMQMNRITFTFPNSPPLTQYNDVPETVFCNESSVPADCKMEFCECTHRLKVKVGDLVELVVIGEAINGEGNHPMHLHGHQFWILGMIKVNASITREEVEKLDAQGRLQRNYDTAITKDTVLVPDGGYTIIKFVAKHPGFWLFHCHVGFHLAMGLGMVIQVGEIHEMTQPPPSFPRCGNWRTDTTNELSRCYTQTQTSSASTFFVTTILYNYVFLCPVFMLFTTLL</sequence>
<dbReference type="FunFam" id="2.60.40.420:FF:000045">
    <property type="entry name" value="Laccase 2"/>
    <property type="match status" value="1"/>
</dbReference>
<feature type="domain" description="Plastocyanin-like" evidence="9">
    <location>
        <begin position="76"/>
        <end position="186"/>
    </location>
</feature>
<accession>A0ABD3WHJ2</accession>
<dbReference type="CDD" id="cd13858">
    <property type="entry name" value="CuRO_1_tcLCC2_insect_like"/>
    <property type="match status" value="1"/>
</dbReference>
<dbReference type="PANTHER" id="PTHR11709:SF394">
    <property type="entry name" value="FI03373P-RELATED"/>
    <property type="match status" value="1"/>
</dbReference>
<evidence type="ECO:0000259" key="7">
    <source>
        <dbReference type="Pfam" id="PF00394"/>
    </source>
</evidence>
<dbReference type="InterPro" id="IPR033138">
    <property type="entry name" value="Cu_oxidase_CS"/>
</dbReference>
<feature type="transmembrane region" description="Helical" evidence="5">
    <location>
        <begin position="706"/>
        <end position="728"/>
    </location>
</feature>
<dbReference type="InterPro" id="IPR011707">
    <property type="entry name" value="Cu-oxidase-like_N"/>
</dbReference>
<name>A0ABD3WHJ2_SINWO</name>
<keyword evidence="11" id="KW-1185">Reference proteome</keyword>
<dbReference type="CDD" id="cd13884">
    <property type="entry name" value="CuRO_2_tcLCC_insect_like"/>
    <property type="match status" value="1"/>
</dbReference>
<evidence type="ECO:0000259" key="9">
    <source>
        <dbReference type="Pfam" id="PF07732"/>
    </source>
</evidence>
<feature type="signal peptide" evidence="6">
    <location>
        <begin position="1"/>
        <end position="16"/>
    </location>
</feature>
<feature type="chain" id="PRO_5044776165" evidence="6">
    <location>
        <begin position="17"/>
        <end position="729"/>
    </location>
</feature>
<evidence type="ECO:0000256" key="2">
    <source>
        <dbReference type="ARBA" id="ARBA00022723"/>
    </source>
</evidence>
<reference evidence="10 11" key="1">
    <citation type="submission" date="2024-11" db="EMBL/GenBank/DDBJ databases">
        <title>Chromosome-level genome assembly of the freshwater bivalve Anodonta woodiana.</title>
        <authorList>
            <person name="Chen X."/>
        </authorList>
    </citation>
    <scope>NUCLEOTIDE SEQUENCE [LARGE SCALE GENOMIC DNA]</scope>
    <source>
        <strain evidence="10">MN2024</strain>
        <tissue evidence="10">Gills</tissue>
    </source>
</reference>
<dbReference type="InterPro" id="IPR001117">
    <property type="entry name" value="Cu-oxidase_2nd"/>
</dbReference>
<evidence type="ECO:0000256" key="4">
    <source>
        <dbReference type="ARBA" id="ARBA00023008"/>
    </source>
</evidence>
<dbReference type="PROSITE" id="PS00080">
    <property type="entry name" value="MULTICOPPER_OXIDASE2"/>
    <property type="match status" value="1"/>
</dbReference>
<dbReference type="Pfam" id="PF00394">
    <property type="entry name" value="Cu-oxidase"/>
    <property type="match status" value="1"/>
</dbReference>
<dbReference type="PROSITE" id="PS00079">
    <property type="entry name" value="MULTICOPPER_OXIDASE1"/>
    <property type="match status" value="1"/>
</dbReference>
<keyword evidence="5" id="KW-1133">Transmembrane helix</keyword>
<dbReference type="InterPro" id="IPR002355">
    <property type="entry name" value="Cu_oxidase_Cu_BS"/>
</dbReference>
<keyword evidence="3" id="KW-0560">Oxidoreductase</keyword>
<dbReference type="FunFam" id="2.60.40.420:FF:000031">
    <property type="entry name" value="Laccase-2 isoform A"/>
    <property type="match status" value="1"/>
</dbReference>
<evidence type="ECO:0000256" key="1">
    <source>
        <dbReference type="ARBA" id="ARBA00010609"/>
    </source>
</evidence>
<keyword evidence="4" id="KW-0186">Copper</keyword>
<dbReference type="Pfam" id="PF07731">
    <property type="entry name" value="Cu-oxidase_2"/>
    <property type="match status" value="1"/>
</dbReference>
<keyword evidence="5" id="KW-0472">Membrane</keyword>